<evidence type="ECO:0000313" key="2">
    <source>
        <dbReference type="EMBL" id="KAK7241567.1"/>
    </source>
</evidence>
<accession>A0ABR1FZD4</accession>
<sequence length="429" mass="46544">MMSILAAALLLTTARAALAPVRQWADFSSALGHNRTCTRRGGMVCGLSDDEAAYVASTYDVVSIEKCFGTGPGAEDRTMANFVATAAQLKASNERTKVLFYWNARVAGPPRCYEAAFGAELLAHPDWWLRRDDGKALCVGPGERTPVCDDDDMTWPYVDFSVRAAADWWVAAPLAARDEAGANMSGVFFDSCDHWDWTLWSNVSESKAAAWAEGQRAALKRARDGLKARDADAFVVGNGFGAKNDTYLVDLVLGDVLDGLCAEHLGAFEWVEDRHTGAVNASVAALWLDATRKLPPEAPLLVKTWVGPEITPIDADGPRWPRHFRDPATNATLRNRTDAGVRRAATDLATYALAAYLCLATAGSYFSYGWWYDVSQGPLWRVDQLDVAVGEPLGPPEFAGLACRRDYEGAAVSVDLARWDSAAIVPKGT</sequence>
<comment type="caution">
    <text evidence="2">The sequence shown here is derived from an EMBL/GenBank/DDBJ whole genome shotgun (WGS) entry which is preliminary data.</text>
</comment>
<name>A0ABR1FZD4_AURAN</name>
<keyword evidence="1" id="KW-0732">Signal</keyword>
<evidence type="ECO:0000256" key="1">
    <source>
        <dbReference type="SAM" id="SignalP"/>
    </source>
</evidence>
<organism evidence="2 3">
    <name type="scientific">Aureococcus anophagefferens</name>
    <name type="common">Harmful bloom alga</name>
    <dbReference type="NCBI Taxonomy" id="44056"/>
    <lineage>
        <taxon>Eukaryota</taxon>
        <taxon>Sar</taxon>
        <taxon>Stramenopiles</taxon>
        <taxon>Ochrophyta</taxon>
        <taxon>Pelagophyceae</taxon>
        <taxon>Pelagomonadales</taxon>
        <taxon>Pelagomonadaceae</taxon>
        <taxon>Aureococcus</taxon>
    </lineage>
</organism>
<dbReference type="InterPro" id="IPR029455">
    <property type="entry name" value="GHL15"/>
</dbReference>
<protein>
    <recommendedName>
        <fullName evidence="4">Alpha-galactosidase</fullName>
    </recommendedName>
</protein>
<reference evidence="2 3" key="1">
    <citation type="submission" date="2024-03" db="EMBL/GenBank/DDBJ databases">
        <title>Aureococcus anophagefferens CCMP1851 and Kratosvirus quantuckense: Draft genome of a second virus-susceptible host strain in the model system.</title>
        <authorList>
            <person name="Chase E."/>
            <person name="Truchon A.R."/>
            <person name="Schepens W."/>
            <person name="Wilhelm S.W."/>
        </authorList>
    </citation>
    <scope>NUCLEOTIDE SEQUENCE [LARGE SCALE GENOMIC DNA]</scope>
    <source>
        <strain evidence="2 3">CCMP1851</strain>
    </source>
</reference>
<evidence type="ECO:0008006" key="4">
    <source>
        <dbReference type="Google" id="ProtNLM"/>
    </source>
</evidence>
<dbReference type="Pfam" id="PF14885">
    <property type="entry name" value="GHL15"/>
    <property type="match status" value="1"/>
</dbReference>
<feature type="chain" id="PRO_5047010618" description="Alpha-galactosidase" evidence="1">
    <location>
        <begin position="17"/>
        <end position="429"/>
    </location>
</feature>
<evidence type="ECO:0000313" key="3">
    <source>
        <dbReference type="Proteomes" id="UP001363151"/>
    </source>
</evidence>
<dbReference type="Proteomes" id="UP001363151">
    <property type="component" value="Unassembled WGS sequence"/>
</dbReference>
<feature type="signal peptide" evidence="1">
    <location>
        <begin position="1"/>
        <end position="16"/>
    </location>
</feature>
<proteinExistence type="predicted"/>
<dbReference type="EMBL" id="JBBJCI010000178">
    <property type="protein sequence ID" value="KAK7241567.1"/>
    <property type="molecule type" value="Genomic_DNA"/>
</dbReference>
<keyword evidence="3" id="KW-1185">Reference proteome</keyword>
<gene>
    <name evidence="2" type="ORF">SO694_00170050</name>
</gene>